<comment type="caution">
    <text evidence="2">The sequence shown here is derived from an EMBL/GenBank/DDBJ whole genome shotgun (WGS) entry which is preliminary data.</text>
</comment>
<dbReference type="Pfam" id="PF13275">
    <property type="entry name" value="S4_2"/>
    <property type="match status" value="1"/>
</dbReference>
<dbReference type="PROSITE" id="PS50889">
    <property type="entry name" value="S4"/>
    <property type="match status" value="1"/>
</dbReference>
<dbReference type="AlphaFoldDB" id="A0A9D9DQV0"/>
<proteinExistence type="predicted"/>
<evidence type="ECO:0000313" key="3">
    <source>
        <dbReference type="Proteomes" id="UP000823612"/>
    </source>
</evidence>
<sequence>MKTLTFHLREGEEFIPLIQLLKAVNVVYSGSDAQECVARGMVRRNGETETRKRAKIREGEVIEFDRYRILVEAHDPEEEL</sequence>
<organism evidence="2 3">
    <name type="scientific">Candidatus Pullibacteroides excrementavium</name>
    <dbReference type="NCBI Taxonomy" id="2840905"/>
    <lineage>
        <taxon>Bacteria</taxon>
        <taxon>Pseudomonadati</taxon>
        <taxon>Bacteroidota</taxon>
        <taxon>Bacteroidia</taxon>
        <taxon>Bacteroidales</taxon>
        <taxon>Candidatus Pullibacteroides</taxon>
    </lineage>
</organism>
<reference evidence="2" key="2">
    <citation type="journal article" date="2021" name="PeerJ">
        <title>Extensive microbial diversity within the chicken gut microbiome revealed by metagenomics and culture.</title>
        <authorList>
            <person name="Gilroy R."/>
            <person name="Ravi A."/>
            <person name="Getino M."/>
            <person name="Pursley I."/>
            <person name="Horton D.L."/>
            <person name="Alikhan N.F."/>
            <person name="Baker D."/>
            <person name="Gharbi K."/>
            <person name="Hall N."/>
            <person name="Watson M."/>
            <person name="Adriaenssens E.M."/>
            <person name="Foster-Nyarko E."/>
            <person name="Jarju S."/>
            <person name="Secka A."/>
            <person name="Antonio M."/>
            <person name="Oren A."/>
            <person name="Chaudhuri R.R."/>
            <person name="La Ragione R."/>
            <person name="Hildebrand F."/>
            <person name="Pallen M.J."/>
        </authorList>
    </citation>
    <scope>NUCLEOTIDE SEQUENCE</scope>
    <source>
        <strain evidence="2">2889</strain>
    </source>
</reference>
<keyword evidence="1" id="KW-0694">RNA-binding</keyword>
<dbReference type="Gene3D" id="3.10.290.10">
    <property type="entry name" value="RNA-binding S4 domain"/>
    <property type="match status" value="1"/>
</dbReference>
<name>A0A9D9DQV0_9BACT</name>
<reference evidence="2" key="1">
    <citation type="submission" date="2020-10" db="EMBL/GenBank/DDBJ databases">
        <authorList>
            <person name="Gilroy R."/>
        </authorList>
    </citation>
    <scope>NUCLEOTIDE SEQUENCE</scope>
    <source>
        <strain evidence="2">2889</strain>
    </source>
</reference>
<accession>A0A9D9DQV0</accession>
<evidence type="ECO:0000256" key="1">
    <source>
        <dbReference type="PROSITE-ProRule" id="PRU00182"/>
    </source>
</evidence>
<protein>
    <submittedName>
        <fullName evidence="2">RNA-binding S4 domain-containing protein</fullName>
    </submittedName>
</protein>
<dbReference type="Proteomes" id="UP000823612">
    <property type="component" value="Unassembled WGS sequence"/>
</dbReference>
<dbReference type="GO" id="GO:0003723">
    <property type="term" value="F:RNA binding"/>
    <property type="evidence" value="ECO:0007669"/>
    <property type="project" value="UniProtKB-KW"/>
</dbReference>
<gene>
    <name evidence="2" type="ORF">IAB08_03670</name>
</gene>
<dbReference type="InterPro" id="IPR036986">
    <property type="entry name" value="S4_RNA-bd_sf"/>
</dbReference>
<evidence type="ECO:0000313" key="2">
    <source>
        <dbReference type="EMBL" id="MBO8432377.1"/>
    </source>
</evidence>
<dbReference type="SUPFAM" id="SSF55174">
    <property type="entry name" value="Alpha-L RNA-binding motif"/>
    <property type="match status" value="1"/>
</dbReference>
<dbReference type="EMBL" id="JADIMZ010000052">
    <property type="protein sequence ID" value="MBO8432377.1"/>
    <property type="molecule type" value="Genomic_DNA"/>
</dbReference>